<organism evidence="12 13">
    <name type="scientific">Ogataea philodendri</name>
    <dbReference type="NCBI Taxonomy" id="1378263"/>
    <lineage>
        <taxon>Eukaryota</taxon>
        <taxon>Fungi</taxon>
        <taxon>Dikarya</taxon>
        <taxon>Ascomycota</taxon>
        <taxon>Saccharomycotina</taxon>
        <taxon>Pichiomycetes</taxon>
        <taxon>Pichiales</taxon>
        <taxon>Pichiaceae</taxon>
        <taxon>Ogataea</taxon>
    </lineage>
</organism>
<dbReference type="InterPro" id="IPR001579">
    <property type="entry name" value="Glyco_hydro_18_chit_AS"/>
</dbReference>
<dbReference type="GO" id="GO:0008843">
    <property type="term" value="F:endochitinase activity"/>
    <property type="evidence" value="ECO:0007669"/>
    <property type="project" value="UniProtKB-EC"/>
</dbReference>
<dbReference type="AlphaFoldDB" id="A0A9P8SZ84"/>
<dbReference type="GeneID" id="70239018"/>
<dbReference type="GO" id="GO:0006032">
    <property type="term" value="P:chitin catabolic process"/>
    <property type="evidence" value="ECO:0007669"/>
    <property type="project" value="UniProtKB-KW"/>
</dbReference>
<feature type="chain" id="PRO_5040488522" description="chitinase" evidence="10">
    <location>
        <begin position="22"/>
        <end position="476"/>
    </location>
</feature>
<keyword evidence="4" id="KW-0146">Chitin degradation</keyword>
<keyword evidence="3 8" id="KW-0378">Hydrolase</keyword>
<dbReference type="Proteomes" id="UP000769157">
    <property type="component" value="Unassembled WGS sequence"/>
</dbReference>
<proteinExistence type="inferred from homology"/>
<dbReference type="InterPro" id="IPR029070">
    <property type="entry name" value="Chitinase_insertion_sf"/>
</dbReference>
<evidence type="ECO:0000256" key="10">
    <source>
        <dbReference type="SAM" id="SignalP"/>
    </source>
</evidence>
<dbReference type="EMBL" id="JAEUBE010000504">
    <property type="protein sequence ID" value="KAH3660468.1"/>
    <property type="molecule type" value="Genomic_DNA"/>
</dbReference>
<dbReference type="GO" id="GO:0008061">
    <property type="term" value="F:chitin binding"/>
    <property type="evidence" value="ECO:0007669"/>
    <property type="project" value="InterPro"/>
</dbReference>
<gene>
    <name evidence="12" type="ORF">OGAPHI_007054</name>
</gene>
<evidence type="ECO:0000313" key="12">
    <source>
        <dbReference type="EMBL" id="KAH3660468.1"/>
    </source>
</evidence>
<reference evidence="12" key="2">
    <citation type="submission" date="2021-01" db="EMBL/GenBank/DDBJ databases">
        <authorList>
            <person name="Schikora-Tamarit M.A."/>
        </authorList>
    </citation>
    <scope>NUCLEOTIDE SEQUENCE</scope>
    <source>
        <strain evidence="12">CBS6075</strain>
    </source>
</reference>
<keyword evidence="13" id="KW-1185">Reference proteome</keyword>
<evidence type="ECO:0000256" key="3">
    <source>
        <dbReference type="ARBA" id="ARBA00022801"/>
    </source>
</evidence>
<keyword evidence="7" id="KW-0624">Polysaccharide degradation</keyword>
<reference evidence="12" key="1">
    <citation type="journal article" date="2021" name="Open Biol.">
        <title>Shared evolutionary footprints suggest mitochondrial oxidative damage underlies multiple complex I losses in fungi.</title>
        <authorList>
            <person name="Schikora-Tamarit M.A."/>
            <person name="Marcet-Houben M."/>
            <person name="Nosek J."/>
            <person name="Gabaldon T."/>
        </authorList>
    </citation>
    <scope>NUCLEOTIDE SEQUENCE</scope>
    <source>
        <strain evidence="12">CBS6075</strain>
    </source>
</reference>
<evidence type="ECO:0000256" key="1">
    <source>
        <dbReference type="ARBA" id="ARBA00000822"/>
    </source>
</evidence>
<evidence type="ECO:0000256" key="4">
    <source>
        <dbReference type="ARBA" id="ARBA00023024"/>
    </source>
</evidence>
<protein>
    <recommendedName>
        <fullName evidence="2">chitinase</fullName>
        <ecNumber evidence="2">3.2.1.14</ecNumber>
    </recommendedName>
</protein>
<comment type="similarity">
    <text evidence="9">Belongs to the glycosyl hydrolase 18 family.</text>
</comment>
<dbReference type="Pfam" id="PF00704">
    <property type="entry name" value="Glyco_hydro_18"/>
    <property type="match status" value="1"/>
</dbReference>
<evidence type="ECO:0000256" key="8">
    <source>
        <dbReference type="RuleBase" id="RU000489"/>
    </source>
</evidence>
<dbReference type="SUPFAM" id="SSF51445">
    <property type="entry name" value="(Trans)glycosidases"/>
    <property type="match status" value="1"/>
</dbReference>
<dbReference type="OrthoDB" id="76388at2759"/>
<evidence type="ECO:0000256" key="7">
    <source>
        <dbReference type="ARBA" id="ARBA00023326"/>
    </source>
</evidence>
<dbReference type="InterPro" id="IPR050314">
    <property type="entry name" value="Glycosyl_Hydrlase_18"/>
</dbReference>
<feature type="domain" description="GH18" evidence="11">
    <location>
        <begin position="34"/>
        <end position="421"/>
    </location>
</feature>
<evidence type="ECO:0000259" key="11">
    <source>
        <dbReference type="PROSITE" id="PS51910"/>
    </source>
</evidence>
<keyword evidence="10" id="KW-0732">Signal</keyword>
<evidence type="ECO:0000256" key="2">
    <source>
        <dbReference type="ARBA" id="ARBA00012729"/>
    </source>
</evidence>
<dbReference type="InterPro" id="IPR017853">
    <property type="entry name" value="GH"/>
</dbReference>
<evidence type="ECO:0000313" key="13">
    <source>
        <dbReference type="Proteomes" id="UP000769157"/>
    </source>
</evidence>
<dbReference type="EC" id="3.2.1.14" evidence="2"/>
<dbReference type="Gene3D" id="3.10.50.10">
    <property type="match status" value="1"/>
</dbReference>
<dbReference type="PANTHER" id="PTHR11177">
    <property type="entry name" value="CHITINASE"/>
    <property type="match status" value="1"/>
</dbReference>
<comment type="caution">
    <text evidence="12">The sequence shown here is derived from an EMBL/GenBank/DDBJ whole genome shotgun (WGS) entry which is preliminary data.</text>
</comment>
<dbReference type="InterPro" id="IPR011583">
    <property type="entry name" value="Chitinase_II/V-like_cat"/>
</dbReference>
<evidence type="ECO:0000256" key="6">
    <source>
        <dbReference type="ARBA" id="ARBA00023295"/>
    </source>
</evidence>
<comment type="catalytic activity">
    <reaction evidence="1">
        <text>Random endo-hydrolysis of N-acetyl-beta-D-glucosaminide (1-&gt;4)-beta-linkages in chitin and chitodextrins.</text>
        <dbReference type="EC" id="3.2.1.14"/>
    </reaction>
</comment>
<dbReference type="PANTHER" id="PTHR11177:SF317">
    <property type="entry name" value="CHITINASE 12-RELATED"/>
    <property type="match status" value="1"/>
</dbReference>
<sequence length="476" mass="53998">MLSKRILRVVLLLVFSLKICALDFDDLKDTKVNFISAVYYTEWSFYNKHYPIDVPLSQITNIYYAFAKIDPSSESTKWADKNVALEESFPLYHAEFPNSCGARDEQLYFELSGSKGSNEFVNSTGLIGQLSQMKELKKGLKISLAVGGENTNTLFNKITSDDAQIENFSTNLVQTMVDYGFDGLDIDWEFPTTENASKLIALMKSLKEKFESHERMNGLETNSYLLSLALPLDISSLLCYDFEILQKYVSYFNLMGYDMTGPWSEKSGYHSNLYPADDSSGASIDTSVRFLLERIDRKKLILGMPNYGRSYDCMKPGDKFHTCANIAGVEQKKKQCIINYHDLPPDGFIEVYNSTVGSSYAYNQNRGIVFYDSPLAARQKAAYVKQMGLAGGFWWDSYGDSYCNSNNRSLLHNFVDELGGTSALKLNDEVINENFYNGQDDEPARSCAMRRHLVRTKELFNFTLCALIVFIELLLL</sequence>
<dbReference type="GO" id="GO:0005576">
    <property type="term" value="C:extracellular region"/>
    <property type="evidence" value="ECO:0007669"/>
    <property type="project" value="TreeGrafter"/>
</dbReference>
<dbReference type="Gene3D" id="3.20.20.80">
    <property type="entry name" value="Glycosidases"/>
    <property type="match status" value="1"/>
</dbReference>
<evidence type="ECO:0000256" key="5">
    <source>
        <dbReference type="ARBA" id="ARBA00023277"/>
    </source>
</evidence>
<keyword evidence="5" id="KW-0119">Carbohydrate metabolism</keyword>
<dbReference type="RefSeq" id="XP_046058171.1">
    <property type="nucleotide sequence ID" value="XM_046208408.1"/>
</dbReference>
<accession>A0A9P8SZ84</accession>
<dbReference type="PROSITE" id="PS01095">
    <property type="entry name" value="GH18_1"/>
    <property type="match status" value="1"/>
</dbReference>
<name>A0A9P8SZ84_9ASCO</name>
<feature type="signal peptide" evidence="10">
    <location>
        <begin position="1"/>
        <end position="21"/>
    </location>
</feature>
<dbReference type="SMART" id="SM00636">
    <property type="entry name" value="Glyco_18"/>
    <property type="match status" value="1"/>
</dbReference>
<dbReference type="InterPro" id="IPR001223">
    <property type="entry name" value="Glyco_hydro18_cat"/>
</dbReference>
<dbReference type="GO" id="GO:0000272">
    <property type="term" value="P:polysaccharide catabolic process"/>
    <property type="evidence" value="ECO:0007669"/>
    <property type="project" value="UniProtKB-KW"/>
</dbReference>
<evidence type="ECO:0000256" key="9">
    <source>
        <dbReference type="RuleBase" id="RU004453"/>
    </source>
</evidence>
<dbReference type="PROSITE" id="PS51910">
    <property type="entry name" value="GH18_2"/>
    <property type="match status" value="1"/>
</dbReference>
<keyword evidence="6 8" id="KW-0326">Glycosidase</keyword>